<evidence type="ECO:0000256" key="3">
    <source>
        <dbReference type="ARBA" id="ARBA00012417"/>
    </source>
</evidence>
<evidence type="ECO:0000256" key="13">
    <source>
        <dbReference type="ARBA" id="ARBA00023242"/>
    </source>
</evidence>
<keyword evidence="13" id="KW-0539">Nucleus</keyword>
<dbReference type="GO" id="GO:0003697">
    <property type="term" value="F:single-stranded DNA binding"/>
    <property type="evidence" value="ECO:0007669"/>
    <property type="project" value="TreeGrafter"/>
</dbReference>
<dbReference type="InterPro" id="IPR023211">
    <property type="entry name" value="DNA_pol_palm_dom_sf"/>
</dbReference>
<evidence type="ECO:0000256" key="9">
    <source>
        <dbReference type="ARBA" id="ARBA00022771"/>
    </source>
</evidence>
<evidence type="ECO:0000256" key="7">
    <source>
        <dbReference type="ARBA" id="ARBA00022705"/>
    </source>
</evidence>
<dbReference type="InterPro" id="IPR012337">
    <property type="entry name" value="RNaseH-like_sf"/>
</dbReference>
<keyword evidence="11" id="KW-0239">DNA-directed DNA polymerase</keyword>
<evidence type="ECO:0000256" key="11">
    <source>
        <dbReference type="ARBA" id="ARBA00022932"/>
    </source>
</evidence>
<evidence type="ECO:0000259" key="15">
    <source>
        <dbReference type="Pfam" id="PF00136"/>
    </source>
</evidence>
<dbReference type="GO" id="GO:0003688">
    <property type="term" value="F:DNA replication origin binding"/>
    <property type="evidence" value="ECO:0007669"/>
    <property type="project" value="TreeGrafter"/>
</dbReference>
<keyword evidence="12" id="KW-0238">DNA-binding</keyword>
<dbReference type="GO" id="GO:0003682">
    <property type="term" value="F:chromatin binding"/>
    <property type="evidence" value="ECO:0007669"/>
    <property type="project" value="TreeGrafter"/>
</dbReference>
<evidence type="ECO:0000256" key="12">
    <source>
        <dbReference type="ARBA" id="ARBA00023125"/>
    </source>
</evidence>
<dbReference type="FunFam" id="1.10.287.690:FF:000003">
    <property type="entry name" value="DNA polymerase"/>
    <property type="match status" value="1"/>
</dbReference>
<dbReference type="PANTHER" id="PTHR45861">
    <property type="entry name" value="DNA POLYMERASE ALPHA CATALYTIC SUBUNIT"/>
    <property type="match status" value="1"/>
</dbReference>
<feature type="domain" description="DNA-directed DNA polymerase family B multifunctional" evidence="15">
    <location>
        <begin position="102"/>
        <end position="350"/>
    </location>
</feature>
<keyword evidence="8" id="KW-0479">Metal-binding</keyword>
<evidence type="ECO:0000256" key="4">
    <source>
        <dbReference type="ARBA" id="ARBA00017212"/>
    </source>
</evidence>
<feature type="region of interest" description="Disordered" evidence="14">
    <location>
        <begin position="251"/>
        <end position="270"/>
    </location>
</feature>
<keyword evidence="9" id="KW-0863">Zinc-finger</keyword>
<dbReference type="GO" id="GO:0005658">
    <property type="term" value="C:alpha DNA polymerase:primase complex"/>
    <property type="evidence" value="ECO:0007669"/>
    <property type="project" value="UniProtKB-ARBA"/>
</dbReference>
<dbReference type="Gene3D" id="1.10.287.690">
    <property type="entry name" value="Helix hairpin bin"/>
    <property type="match status" value="1"/>
</dbReference>
<dbReference type="FunFam" id="3.90.1600.10:FF:000023">
    <property type="entry name" value="DNA polymerase"/>
    <property type="match status" value="1"/>
</dbReference>
<dbReference type="Proteomes" id="UP000228934">
    <property type="component" value="Unassembled WGS sequence"/>
</dbReference>
<dbReference type="PANTHER" id="PTHR45861:SF1">
    <property type="entry name" value="DNA POLYMERASE ALPHA CATALYTIC SUBUNIT"/>
    <property type="match status" value="1"/>
</dbReference>
<name>A0A2G9PTV2_AQUCT</name>
<dbReference type="InterPro" id="IPR006134">
    <property type="entry name" value="DNA-dir_DNA_pol_B_multi_dom"/>
</dbReference>
<dbReference type="Gene3D" id="3.30.420.10">
    <property type="entry name" value="Ribonuclease H-like superfamily/Ribonuclease H"/>
    <property type="match status" value="1"/>
</dbReference>
<dbReference type="EC" id="2.7.7.7" evidence="3"/>
<reference evidence="17" key="1">
    <citation type="journal article" date="2017" name="Nat. Commun.">
        <title>The North American bullfrog draft genome provides insight into hormonal regulation of long noncoding RNA.</title>
        <authorList>
            <person name="Hammond S.A."/>
            <person name="Warren R.L."/>
            <person name="Vandervalk B.P."/>
            <person name="Kucuk E."/>
            <person name="Khan H."/>
            <person name="Gibb E.A."/>
            <person name="Pandoh P."/>
            <person name="Kirk H."/>
            <person name="Zhao Y."/>
            <person name="Jones M."/>
            <person name="Mungall A.J."/>
            <person name="Coope R."/>
            <person name="Pleasance S."/>
            <person name="Moore R.A."/>
            <person name="Holt R.A."/>
            <person name="Round J.M."/>
            <person name="Ohora S."/>
            <person name="Walle B.V."/>
            <person name="Veldhoen N."/>
            <person name="Helbing C.C."/>
            <person name="Birol I."/>
        </authorList>
    </citation>
    <scope>NUCLEOTIDE SEQUENCE [LARGE SCALE GENOMIC DNA]</scope>
</reference>
<dbReference type="Gene3D" id="3.90.1600.10">
    <property type="entry name" value="Palm domain of DNA polymerase"/>
    <property type="match status" value="1"/>
</dbReference>
<dbReference type="GO" id="GO:0003887">
    <property type="term" value="F:DNA-directed DNA polymerase activity"/>
    <property type="evidence" value="ECO:0007669"/>
    <property type="project" value="UniProtKB-KW"/>
</dbReference>
<evidence type="ECO:0000256" key="10">
    <source>
        <dbReference type="ARBA" id="ARBA00022833"/>
    </source>
</evidence>
<dbReference type="AlphaFoldDB" id="A0A2G9PTV2"/>
<comment type="subcellular location">
    <subcellularLocation>
        <location evidence="1">Nucleus</location>
    </subcellularLocation>
</comment>
<evidence type="ECO:0000256" key="5">
    <source>
        <dbReference type="ARBA" id="ARBA00022679"/>
    </source>
</evidence>
<evidence type="ECO:0000256" key="2">
    <source>
        <dbReference type="ARBA" id="ARBA00005755"/>
    </source>
</evidence>
<dbReference type="GO" id="GO:0000166">
    <property type="term" value="F:nucleotide binding"/>
    <property type="evidence" value="ECO:0007669"/>
    <property type="project" value="InterPro"/>
</dbReference>
<proteinExistence type="inferred from homology"/>
<keyword evidence="10" id="KW-0862">Zinc</keyword>
<protein>
    <recommendedName>
        <fullName evidence="4">DNA polymerase alpha catalytic subunit</fullName>
        <ecNumber evidence="3">2.7.7.7</ecNumber>
    </recommendedName>
</protein>
<keyword evidence="17" id="KW-1185">Reference proteome</keyword>
<dbReference type="GO" id="GO:1902975">
    <property type="term" value="P:mitotic DNA replication initiation"/>
    <property type="evidence" value="ECO:0007669"/>
    <property type="project" value="TreeGrafter"/>
</dbReference>
<dbReference type="SUPFAM" id="SSF53098">
    <property type="entry name" value="Ribonuclease H-like"/>
    <property type="match status" value="1"/>
</dbReference>
<keyword evidence="6" id="KW-0548">Nucleotidyltransferase</keyword>
<evidence type="ECO:0000256" key="14">
    <source>
        <dbReference type="SAM" id="MobiDB-lite"/>
    </source>
</evidence>
<comment type="similarity">
    <text evidence="2">Belongs to the DNA polymerase type-B family.</text>
</comment>
<evidence type="ECO:0000256" key="6">
    <source>
        <dbReference type="ARBA" id="ARBA00022695"/>
    </source>
</evidence>
<keyword evidence="5" id="KW-0808">Transferase</keyword>
<evidence type="ECO:0000256" key="1">
    <source>
        <dbReference type="ARBA" id="ARBA00004123"/>
    </source>
</evidence>
<dbReference type="InterPro" id="IPR043502">
    <property type="entry name" value="DNA/RNA_pol_sf"/>
</dbReference>
<dbReference type="InterPro" id="IPR006172">
    <property type="entry name" value="DNA-dir_DNA_pol_B"/>
</dbReference>
<sequence length="351" mass="40286">GRSGFAEKNAACGRIICDIQISAKELIRCKSYHLSELVHHILKTERLVFPPENIRSAYSESSQLLHMLENTWMDAKFILQIMCELNVLPLALQITNIAGNVLSRTLMGGRSERNEYLLLHAFYENDFLVPDKQFYKKNQQTVVQWSGTPIKRDPVFEGLTTLPVVMGEVWICQFSAVSCSEDKVEDDEDMDTDQNKNKKVRKKAAYAGGLVLDPKVGFYDKFILLLDFNSLYPSIIQEYNICFTTVHRTATNSQNTKEGEDQDEIPELPHPDLEMGILPREIRKLVERRRHVKQLMKQPDLNPDLYLQYDIRQKALKLTANSMYGCLGFSYSRFYAKPLAALVTHQGREVS</sequence>
<evidence type="ECO:0000256" key="8">
    <source>
        <dbReference type="ARBA" id="ARBA00022723"/>
    </source>
</evidence>
<dbReference type="GO" id="GO:0008270">
    <property type="term" value="F:zinc ion binding"/>
    <property type="evidence" value="ECO:0007669"/>
    <property type="project" value="UniProtKB-KW"/>
</dbReference>
<dbReference type="SMART" id="SM00486">
    <property type="entry name" value="POLBc"/>
    <property type="match status" value="1"/>
</dbReference>
<feature type="non-terminal residue" evidence="16">
    <location>
        <position position="1"/>
    </location>
</feature>
<dbReference type="SUPFAM" id="SSF56672">
    <property type="entry name" value="DNA/RNA polymerases"/>
    <property type="match status" value="1"/>
</dbReference>
<dbReference type="GO" id="GO:0006272">
    <property type="term" value="P:leading strand elongation"/>
    <property type="evidence" value="ECO:0007669"/>
    <property type="project" value="TreeGrafter"/>
</dbReference>
<dbReference type="EMBL" id="KV922486">
    <property type="protein sequence ID" value="PIO06765.1"/>
    <property type="molecule type" value="Genomic_DNA"/>
</dbReference>
<dbReference type="OrthoDB" id="6755010at2759"/>
<dbReference type="PRINTS" id="PR00106">
    <property type="entry name" value="DNAPOLB"/>
</dbReference>
<dbReference type="InterPro" id="IPR036397">
    <property type="entry name" value="RNaseH_sf"/>
</dbReference>
<dbReference type="NCBIfam" id="TIGR00592">
    <property type="entry name" value="pol2"/>
    <property type="match status" value="1"/>
</dbReference>
<organism evidence="16 17">
    <name type="scientific">Aquarana catesbeiana</name>
    <name type="common">American bullfrog</name>
    <name type="synonym">Rana catesbeiana</name>
    <dbReference type="NCBI Taxonomy" id="8400"/>
    <lineage>
        <taxon>Eukaryota</taxon>
        <taxon>Metazoa</taxon>
        <taxon>Chordata</taxon>
        <taxon>Craniata</taxon>
        <taxon>Vertebrata</taxon>
        <taxon>Euteleostomi</taxon>
        <taxon>Amphibia</taxon>
        <taxon>Batrachia</taxon>
        <taxon>Anura</taxon>
        <taxon>Neobatrachia</taxon>
        <taxon>Ranoidea</taxon>
        <taxon>Ranidae</taxon>
        <taxon>Aquarana</taxon>
    </lineage>
</organism>
<evidence type="ECO:0000313" key="16">
    <source>
        <dbReference type="EMBL" id="PIO06765.1"/>
    </source>
</evidence>
<dbReference type="Pfam" id="PF00136">
    <property type="entry name" value="DNA_pol_B"/>
    <property type="match status" value="1"/>
</dbReference>
<keyword evidence="7" id="KW-0235">DNA replication</keyword>
<gene>
    <name evidence="16" type="ORF">AB205_0012070</name>
</gene>
<evidence type="ECO:0000313" key="17">
    <source>
        <dbReference type="Proteomes" id="UP000228934"/>
    </source>
</evidence>
<dbReference type="GO" id="GO:0006273">
    <property type="term" value="P:lagging strand elongation"/>
    <property type="evidence" value="ECO:0007669"/>
    <property type="project" value="TreeGrafter"/>
</dbReference>
<accession>A0A2G9PTV2</accession>